<evidence type="ECO:0000256" key="2">
    <source>
        <dbReference type="SAM" id="SignalP"/>
    </source>
</evidence>
<proteinExistence type="predicted"/>
<feature type="compositionally biased region" description="Polar residues" evidence="1">
    <location>
        <begin position="87"/>
        <end position="96"/>
    </location>
</feature>
<evidence type="ECO:0000313" key="3">
    <source>
        <dbReference type="Proteomes" id="UP000504607"/>
    </source>
</evidence>
<dbReference type="KEGG" id="egu:109506355"/>
<dbReference type="Proteomes" id="UP000504607">
    <property type="component" value="Chromosome 10"/>
</dbReference>
<organism evidence="3 4">
    <name type="scientific">Elaeis guineensis var. tenera</name>
    <name type="common">Oil palm</name>
    <dbReference type="NCBI Taxonomy" id="51953"/>
    <lineage>
        <taxon>Eukaryota</taxon>
        <taxon>Viridiplantae</taxon>
        <taxon>Streptophyta</taxon>
        <taxon>Embryophyta</taxon>
        <taxon>Tracheophyta</taxon>
        <taxon>Spermatophyta</taxon>
        <taxon>Magnoliopsida</taxon>
        <taxon>Liliopsida</taxon>
        <taxon>Arecaceae</taxon>
        <taxon>Arecoideae</taxon>
        <taxon>Cocoseae</taxon>
        <taxon>Elaeidinae</taxon>
        <taxon>Elaeis</taxon>
    </lineage>
</organism>
<dbReference type="InParanoid" id="A0A6J0PNH2"/>
<dbReference type="AlphaFoldDB" id="A0A6J0PNH2"/>
<sequence length="107" mass="11726">MVKLKEERMKEIRMGVLVLVLILMLCIMSSSSHTVCHGIKGSSSGRGRTGRKLLSGAILAQQQQDMRVDGTVKPVNQAVVSFRRIPPSNSNPTQNKSRPRVNGQGNQ</sequence>
<accession>A0A6J0PNH2</accession>
<feature type="region of interest" description="Disordered" evidence="1">
    <location>
        <begin position="82"/>
        <end position="107"/>
    </location>
</feature>
<gene>
    <name evidence="4" type="primary">LOC109506355</name>
</gene>
<keyword evidence="3" id="KW-1185">Reference proteome</keyword>
<name>A0A6J0PNH2_ELAGV</name>
<protein>
    <submittedName>
        <fullName evidence="4">Uncharacterized protein LOC109506355</fullName>
    </submittedName>
</protein>
<feature type="signal peptide" evidence="2">
    <location>
        <begin position="1"/>
        <end position="32"/>
    </location>
</feature>
<evidence type="ECO:0000313" key="4">
    <source>
        <dbReference type="RefSeq" id="XP_019708849.2"/>
    </source>
</evidence>
<feature type="chain" id="PRO_5026878241" evidence="2">
    <location>
        <begin position="33"/>
        <end position="107"/>
    </location>
</feature>
<evidence type="ECO:0000256" key="1">
    <source>
        <dbReference type="SAM" id="MobiDB-lite"/>
    </source>
</evidence>
<keyword evidence="2" id="KW-0732">Signal</keyword>
<dbReference type="OrthoDB" id="1431686at2759"/>
<reference evidence="4" key="1">
    <citation type="submission" date="2025-08" db="UniProtKB">
        <authorList>
            <consortium name="RefSeq"/>
        </authorList>
    </citation>
    <scope>IDENTIFICATION</scope>
</reference>
<dbReference type="RefSeq" id="XP_019708849.2">
    <property type="nucleotide sequence ID" value="XM_019853290.2"/>
</dbReference>